<name>A0A8X8YEP3_SALSN</name>
<organism evidence="1">
    <name type="scientific">Salvia splendens</name>
    <name type="common">Scarlet sage</name>
    <dbReference type="NCBI Taxonomy" id="180675"/>
    <lineage>
        <taxon>Eukaryota</taxon>
        <taxon>Viridiplantae</taxon>
        <taxon>Streptophyta</taxon>
        <taxon>Embryophyta</taxon>
        <taxon>Tracheophyta</taxon>
        <taxon>Spermatophyta</taxon>
        <taxon>Magnoliopsida</taxon>
        <taxon>eudicotyledons</taxon>
        <taxon>Gunneridae</taxon>
        <taxon>Pentapetalae</taxon>
        <taxon>asterids</taxon>
        <taxon>lamiids</taxon>
        <taxon>Lamiales</taxon>
        <taxon>Lamiaceae</taxon>
        <taxon>Nepetoideae</taxon>
        <taxon>Mentheae</taxon>
        <taxon>Salviinae</taxon>
        <taxon>Salvia</taxon>
        <taxon>Salvia subgen. Calosphace</taxon>
        <taxon>core Calosphace</taxon>
    </lineage>
</organism>
<reference evidence="1" key="1">
    <citation type="submission" date="2018-01" db="EMBL/GenBank/DDBJ databases">
        <authorList>
            <person name="Mao J.F."/>
        </authorList>
    </citation>
    <scope>NUCLEOTIDE SEQUENCE</scope>
    <source>
        <strain evidence="1">Huo1</strain>
        <tissue evidence="1">Leaf</tissue>
    </source>
</reference>
<gene>
    <name evidence="1" type="ORF">SASPL_107340</name>
</gene>
<protein>
    <submittedName>
        <fullName evidence="1">Uncharacterized protein</fullName>
    </submittedName>
</protein>
<dbReference type="EMBL" id="PNBA02000003">
    <property type="protein sequence ID" value="KAG6429292.1"/>
    <property type="molecule type" value="Genomic_DNA"/>
</dbReference>
<sequence>MVNSSPLVVDWEIPLIRKRKFMSEYDPRVPMPRDARVRKMVSAKCVRSCRDKRLSMKEVARCLGELSKLNSWNGLSNPCIMGKDVEIVETPLKNQQLELEVRSNLMELMV</sequence>
<dbReference type="AlphaFoldDB" id="A0A8X8YEP3"/>
<reference evidence="1" key="2">
    <citation type="submission" date="2020-08" db="EMBL/GenBank/DDBJ databases">
        <title>Plant Genome Project.</title>
        <authorList>
            <person name="Zhang R.-G."/>
        </authorList>
    </citation>
    <scope>NUCLEOTIDE SEQUENCE</scope>
    <source>
        <strain evidence="1">Huo1</strain>
        <tissue evidence="1">Leaf</tissue>
    </source>
</reference>
<comment type="caution">
    <text evidence="1">The sequence shown here is derived from an EMBL/GenBank/DDBJ whole genome shotgun (WGS) entry which is preliminary data.</text>
</comment>
<dbReference type="Proteomes" id="UP000298416">
    <property type="component" value="Unassembled WGS sequence"/>
</dbReference>
<accession>A0A8X8YEP3</accession>
<proteinExistence type="predicted"/>
<evidence type="ECO:0000313" key="1">
    <source>
        <dbReference type="EMBL" id="KAG6429292.1"/>
    </source>
</evidence>
<evidence type="ECO:0000313" key="2">
    <source>
        <dbReference type="Proteomes" id="UP000298416"/>
    </source>
</evidence>
<keyword evidence="2" id="KW-1185">Reference proteome</keyword>